<accession>A0A249XMN8</accession>
<gene>
    <name evidence="1" type="ORF">SEA_EMMA_85</name>
</gene>
<dbReference type="Proteomes" id="UP000223506">
    <property type="component" value="Segment"/>
</dbReference>
<evidence type="ECO:0000313" key="2">
    <source>
        <dbReference type="Proteomes" id="UP000223506"/>
    </source>
</evidence>
<sequence length="80" mass="8793">MSDPVTRAKAALESIGDGPWTIDFEDGEPISGTTWTVQTADGWLTAKTSQWLSSLPPRALSSLNWWPRLSGCANWWGEEA</sequence>
<proteinExistence type="predicted"/>
<evidence type="ECO:0000313" key="1">
    <source>
        <dbReference type="EMBL" id="ASZ72993.1"/>
    </source>
</evidence>
<organism evidence="1 2">
    <name type="scientific">Mycobacterium phage Emma</name>
    <dbReference type="NCBI Taxonomy" id="2027893"/>
    <lineage>
        <taxon>Viruses</taxon>
        <taxon>Duplodnaviria</taxon>
        <taxon>Heunggongvirae</taxon>
        <taxon>Uroviricota</taxon>
        <taxon>Caudoviricetes</taxon>
        <taxon>Gracegardnervirinae</taxon>
        <taxon>Cheoctovirus</taxon>
        <taxon>Cheoctovirus emma</taxon>
    </lineage>
</organism>
<dbReference type="EMBL" id="MF668270">
    <property type="protein sequence ID" value="ASZ72993.1"/>
    <property type="molecule type" value="Genomic_DNA"/>
</dbReference>
<reference evidence="1 2" key="1">
    <citation type="submission" date="2017-08" db="EMBL/GenBank/DDBJ databases">
        <authorList>
            <person name="Lee J.T."/>
            <person name="Rodriguez B.O."/>
            <person name="Araradian C.A."/>
            <person name="Abele A.N."/>
            <person name="Bradvica D."/>
            <person name="Santopoalo S.R."/>
            <person name="Estandian L.G."/>
            <person name="Nelson W.B."/>
            <person name="Goodwin E.C."/>
            <person name="Reddi K."/>
            <person name="Moberg-Parker J."/>
            <person name="Garlena R.A."/>
            <person name="Russell D.A."/>
            <person name="Pope W.H."/>
            <person name="Jacobs-Sera D."/>
            <person name="Hendrix R.W."/>
            <person name="Hatfull G.F."/>
        </authorList>
    </citation>
    <scope>NUCLEOTIDE SEQUENCE [LARGE SCALE GENOMIC DNA]</scope>
</reference>
<keyword evidence="2" id="KW-1185">Reference proteome</keyword>
<protein>
    <submittedName>
        <fullName evidence="1">Uncharacterized protein</fullName>
    </submittedName>
</protein>
<name>A0A249XMN8_9CAUD</name>